<dbReference type="OrthoDB" id="9810871at2"/>
<dbReference type="InterPro" id="IPR012533">
    <property type="entry name" value="YcnI-copper_dom"/>
</dbReference>
<proteinExistence type="predicted"/>
<name>A0A285I1K4_9ACTN</name>
<dbReference type="Gene3D" id="2.60.40.2230">
    <property type="entry name" value="Uncharacterised protein YcnI-like PF07987, DUF1775"/>
    <property type="match status" value="1"/>
</dbReference>
<feature type="domain" description="YncI copper-binding" evidence="4">
    <location>
        <begin position="36"/>
        <end position="159"/>
    </location>
</feature>
<dbReference type="EMBL" id="OBDY01000006">
    <property type="protein sequence ID" value="SNY40956.1"/>
    <property type="molecule type" value="Genomic_DNA"/>
</dbReference>
<feature type="chain" id="PRO_5013284197" evidence="3">
    <location>
        <begin position="35"/>
        <end position="277"/>
    </location>
</feature>
<keyword evidence="3" id="KW-0732">Signal</keyword>
<keyword evidence="2" id="KW-1133">Transmembrane helix</keyword>
<dbReference type="RefSeq" id="WP_097320935.1">
    <property type="nucleotide sequence ID" value="NZ_OBDY01000006.1"/>
</dbReference>
<gene>
    <name evidence="5" type="ORF">SAMN05421748_106104</name>
</gene>
<evidence type="ECO:0000256" key="3">
    <source>
        <dbReference type="SAM" id="SignalP"/>
    </source>
</evidence>
<reference evidence="5 6" key="1">
    <citation type="submission" date="2017-09" db="EMBL/GenBank/DDBJ databases">
        <authorList>
            <person name="Ehlers B."/>
            <person name="Leendertz F.H."/>
        </authorList>
    </citation>
    <scope>NUCLEOTIDE SEQUENCE [LARGE SCALE GENOMIC DNA]</scope>
    <source>
        <strain evidence="5 6">CGMCC 4.6857</strain>
    </source>
</reference>
<keyword evidence="6" id="KW-1185">Reference proteome</keyword>
<accession>A0A285I1K4</accession>
<protein>
    <submittedName>
        <fullName evidence="5">Domain of unkown function</fullName>
    </submittedName>
</protein>
<evidence type="ECO:0000259" key="4">
    <source>
        <dbReference type="Pfam" id="PF07987"/>
    </source>
</evidence>
<dbReference type="InterPro" id="IPR038507">
    <property type="entry name" value="YcnI-like_sf"/>
</dbReference>
<keyword evidence="2" id="KW-0472">Membrane</keyword>
<evidence type="ECO:0000313" key="5">
    <source>
        <dbReference type="EMBL" id="SNY40956.1"/>
    </source>
</evidence>
<sequence length="277" mass="28920">MRPFLLTHRHLARRAGVPTAAALFGVLIAAPALADVSVSPSTAPQGEGENLTFHVTNTGDQPIHTIKLQLPDDTPVAEVYPLSVDNWGPKIEMRDLATPLPTIHGDTKATETAASITWIAMPGKDLAPGQGTDVRVAIGPLPTLSSMRFTVVTTYGNGKPGPSMPPADLTLTPGTGGAPAGHNAHGGGTTTTGTTDDAEAQLFAQTVADAERGPSIWSIGGWVVAGLVLLGGAVVMFRGRHRAEQDDDEPDEPEMEEAKEEEKEPVTAGSSKWAFKG</sequence>
<feature type="compositionally biased region" description="Gly residues" evidence="1">
    <location>
        <begin position="174"/>
        <end position="190"/>
    </location>
</feature>
<feature type="transmembrane region" description="Helical" evidence="2">
    <location>
        <begin position="216"/>
        <end position="237"/>
    </location>
</feature>
<evidence type="ECO:0000256" key="1">
    <source>
        <dbReference type="SAM" id="MobiDB-lite"/>
    </source>
</evidence>
<organism evidence="5 6">
    <name type="scientific">Paractinoplanes atraurantiacus</name>
    <dbReference type="NCBI Taxonomy" id="1036182"/>
    <lineage>
        <taxon>Bacteria</taxon>
        <taxon>Bacillati</taxon>
        <taxon>Actinomycetota</taxon>
        <taxon>Actinomycetes</taxon>
        <taxon>Micromonosporales</taxon>
        <taxon>Micromonosporaceae</taxon>
        <taxon>Paractinoplanes</taxon>
    </lineage>
</organism>
<evidence type="ECO:0000313" key="6">
    <source>
        <dbReference type="Proteomes" id="UP000219612"/>
    </source>
</evidence>
<feature type="region of interest" description="Disordered" evidence="1">
    <location>
        <begin position="157"/>
        <end position="190"/>
    </location>
</feature>
<dbReference type="Proteomes" id="UP000219612">
    <property type="component" value="Unassembled WGS sequence"/>
</dbReference>
<feature type="signal peptide" evidence="3">
    <location>
        <begin position="1"/>
        <end position="34"/>
    </location>
</feature>
<feature type="region of interest" description="Disordered" evidence="1">
    <location>
        <begin position="242"/>
        <end position="277"/>
    </location>
</feature>
<evidence type="ECO:0000256" key="2">
    <source>
        <dbReference type="SAM" id="Phobius"/>
    </source>
</evidence>
<dbReference type="AlphaFoldDB" id="A0A285I1K4"/>
<keyword evidence="2" id="KW-0812">Transmembrane</keyword>
<feature type="compositionally biased region" description="Acidic residues" evidence="1">
    <location>
        <begin position="245"/>
        <end position="259"/>
    </location>
</feature>
<dbReference type="Pfam" id="PF07987">
    <property type="entry name" value="DUF1775"/>
    <property type="match status" value="1"/>
</dbReference>